<keyword evidence="1" id="KW-1133">Transmembrane helix</keyword>
<dbReference type="RefSeq" id="XP_041197785.1">
    <property type="nucleotide sequence ID" value="XM_041332417.1"/>
</dbReference>
<dbReference type="Proteomes" id="UP000807769">
    <property type="component" value="Unassembled WGS sequence"/>
</dbReference>
<keyword evidence="1" id="KW-0472">Membrane</keyword>
<feature type="transmembrane region" description="Helical" evidence="1">
    <location>
        <begin position="109"/>
        <end position="128"/>
    </location>
</feature>
<feature type="transmembrane region" description="Helical" evidence="1">
    <location>
        <begin position="366"/>
        <end position="391"/>
    </location>
</feature>
<dbReference type="OrthoDB" id="424834at2759"/>
<keyword evidence="3" id="KW-1185">Reference proteome</keyword>
<feature type="transmembrane region" description="Helical" evidence="1">
    <location>
        <begin position="210"/>
        <end position="236"/>
    </location>
</feature>
<feature type="transmembrane region" description="Helical" evidence="1">
    <location>
        <begin position="278"/>
        <end position="297"/>
    </location>
</feature>
<evidence type="ECO:0000313" key="3">
    <source>
        <dbReference type="Proteomes" id="UP000807769"/>
    </source>
</evidence>
<comment type="caution">
    <text evidence="2">The sequence shown here is derived from an EMBL/GenBank/DDBJ whole genome shotgun (WGS) entry which is preliminary data.</text>
</comment>
<reference evidence="2" key="1">
    <citation type="journal article" date="2020" name="New Phytol.">
        <title>Comparative genomics reveals dynamic genome evolution in host specialist ectomycorrhizal fungi.</title>
        <authorList>
            <person name="Lofgren L.A."/>
            <person name="Nguyen N.H."/>
            <person name="Vilgalys R."/>
            <person name="Ruytinx J."/>
            <person name="Liao H.L."/>
            <person name="Branco S."/>
            <person name="Kuo A."/>
            <person name="LaButti K."/>
            <person name="Lipzen A."/>
            <person name="Andreopoulos W."/>
            <person name="Pangilinan J."/>
            <person name="Riley R."/>
            <person name="Hundley H."/>
            <person name="Na H."/>
            <person name="Barry K."/>
            <person name="Grigoriev I.V."/>
            <person name="Stajich J.E."/>
            <person name="Kennedy P.G."/>
        </authorList>
    </citation>
    <scope>NUCLEOTIDE SEQUENCE</scope>
    <source>
        <strain evidence="2">MN1</strain>
    </source>
</reference>
<sequence length="608" mass="67282">MDKTTENWTKSLVQTVVLDQTAAALMQSKGIDGYVSAVQNFNGINDHVLWEQNFILLQFTWLHYQAEATSELAGDGGWINMHVHISWMALTATLKTMIDHELKINNSEFAMLVNMFLCIALGFIINKFGGLLCCSRGWCHYKGLNSYHVLMAGKIIAAIGDRSLDNVQHKIVTTYFAPGNGLVLSIVNVAQYVGQSTVNVMSQNIGSYSWPLWIGTIMGLFSFLCTICIFALNSLASQVWVESKFKHPIGQLCTKCPLRLGLQFAQQRLKKGAVVGRWVLSFYLLLPIGLTPFLGILSNAGADHKASVSLRMYVPHLHALVKIFRDSANIYFAIKKSLVQGSIIITMTATGKLQDLSPTSSLDSAMMVWLVYAFISMLILGVLLGACYMPWGQQCLPAMQLSQNRVNLMHLVGETPQGGDLEDPHTDNHLAEHLQFLRDKAHTWFKFDTWPVQTVVVSKIFFFDTAFVSDGHLCLCNPGSLLSDFTKIFPIAPEPSQQAINNEWSSELLSSLPSTQNINVLMDPEQNLIAAAYDIIAFDGDGIHPQAGFHHMVNQSSSYGSYRFGTGSTPQCPIGNRLLIVMNDNLKIYLSGNMSQALELLGNSPTIN</sequence>
<dbReference type="AlphaFoldDB" id="A0A9P7JI29"/>
<protein>
    <submittedName>
        <fullName evidence="2">Uncharacterized protein</fullName>
    </submittedName>
</protein>
<organism evidence="2 3">
    <name type="scientific">Suillus subaureus</name>
    <dbReference type="NCBI Taxonomy" id="48587"/>
    <lineage>
        <taxon>Eukaryota</taxon>
        <taxon>Fungi</taxon>
        <taxon>Dikarya</taxon>
        <taxon>Basidiomycota</taxon>
        <taxon>Agaricomycotina</taxon>
        <taxon>Agaricomycetes</taxon>
        <taxon>Agaricomycetidae</taxon>
        <taxon>Boletales</taxon>
        <taxon>Suillineae</taxon>
        <taxon>Suillaceae</taxon>
        <taxon>Suillus</taxon>
    </lineage>
</organism>
<evidence type="ECO:0000313" key="2">
    <source>
        <dbReference type="EMBL" id="KAG1823725.1"/>
    </source>
</evidence>
<name>A0A9P7JI29_9AGAM</name>
<proteinExistence type="predicted"/>
<dbReference type="GeneID" id="64626434"/>
<keyword evidence="1" id="KW-0812">Transmembrane</keyword>
<accession>A0A9P7JI29</accession>
<gene>
    <name evidence="2" type="ORF">BJ212DRAFT_1296286</name>
</gene>
<evidence type="ECO:0000256" key="1">
    <source>
        <dbReference type="SAM" id="Phobius"/>
    </source>
</evidence>
<dbReference type="EMBL" id="JABBWG010000004">
    <property type="protein sequence ID" value="KAG1823725.1"/>
    <property type="molecule type" value="Genomic_DNA"/>
</dbReference>